<evidence type="ECO:0000313" key="3">
    <source>
        <dbReference type="EMBL" id="MDN0075602.1"/>
    </source>
</evidence>
<proteinExistence type="predicted"/>
<dbReference type="RefSeq" id="WP_289830236.1">
    <property type="nucleotide sequence ID" value="NZ_JAUEDK010000019.1"/>
</dbReference>
<dbReference type="PANTHER" id="PTHR35191">
    <property type="entry name" value="PROPHAGE SIDE TAIL FIBER PROTEIN HOMOLOG STFQ-RELATED"/>
    <property type="match status" value="1"/>
</dbReference>
<evidence type="ECO:0000259" key="2">
    <source>
        <dbReference type="Pfam" id="PF12571"/>
    </source>
</evidence>
<dbReference type="EMBL" id="JAUEDK010000019">
    <property type="protein sequence ID" value="MDN0075602.1"/>
    <property type="molecule type" value="Genomic_DNA"/>
</dbReference>
<dbReference type="SUPFAM" id="SSF88874">
    <property type="entry name" value="Receptor-binding domain of short tail fibre protein gp12"/>
    <property type="match status" value="1"/>
</dbReference>
<dbReference type="InterPro" id="IPR022225">
    <property type="entry name" value="Phage_tail_fibre_N"/>
</dbReference>
<name>A0ABT7XP69_9NEIS</name>
<feature type="domain" description="Phage tail collar" evidence="1">
    <location>
        <begin position="492"/>
        <end position="539"/>
    </location>
</feature>
<reference evidence="3" key="1">
    <citation type="submission" date="2023-06" db="EMBL/GenBank/DDBJ databases">
        <authorList>
            <person name="Zhang S."/>
        </authorList>
    </citation>
    <scope>NUCLEOTIDE SEQUENCE</scope>
    <source>
        <strain evidence="3">SG2303</strain>
    </source>
</reference>
<keyword evidence="4" id="KW-1185">Reference proteome</keyword>
<comment type="caution">
    <text evidence="3">The sequence shown here is derived from an EMBL/GenBank/DDBJ whole genome shotgun (WGS) entry which is preliminary data.</text>
</comment>
<dbReference type="InterPro" id="IPR051934">
    <property type="entry name" value="Phage_Tail_Fiber_Structural"/>
</dbReference>
<dbReference type="Gene3D" id="3.90.1340.10">
    <property type="entry name" value="Phage tail collar domain"/>
    <property type="match status" value="1"/>
</dbReference>
<dbReference type="Pfam" id="PF07484">
    <property type="entry name" value="Collar"/>
    <property type="match status" value="1"/>
</dbReference>
<feature type="domain" description="Phage tail fibre protein N-terminal" evidence="2">
    <location>
        <begin position="1"/>
        <end position="150"/>
    </location>
</feature>
<accession>A0ABT7XP69</accession>
<evidence type="ECO:0000259" key="1">
    <source>
        <dbReference type="Pfam" id="PF07484"/>
    </source>
</evidence>
<dbReference type="InterPro" id="IPR011083">
    <property type="entry name" value="Phage_tail_collar_dom"/>
</dbReference>
<dbReference type="Pfam" id="PF12571">
    <property type="entry name" value="Phage_tail_fib"/>
    <property type="match status" value="1"/>
</dbReference>
<dbReference type="Proteomes" id="UP001168540">
    <property type="component" value="Unassembled WGS sequence"/>
</dbReference>
<organism evidence="3 4">
    <name type="scientific">Crenobacter oryzisoli</name>
    <dbReference type="NCBI Taxonomy" id="3056844"/>
    <lineage>
        <taxon>Bacteria</taxon>
        <taxon>Pseudomonadati</taxon>
        <taxon>Pseudomonadota</taxon>
        <taxon>Betaproteobacteria</taxon>
        <taxon>Neisseriales</taxon>
        <taxon>Neisseriaceae</taxon>
        <taxon>Crenobacter</taxon>
    </lineage>
</organism>
<evidence type="ECO:0000313" key="4">
    <source>
        <dbReference type="Proteomes" id="UP001168540"/>
    </source>
</evidence>
<protein>
    <submittedName>
        <fullName evidence="3">Phage tail protein</fullName>
    </submittedName>
</protein>
<dbReference type="InterPro" id="IPR037053">
    <property type="entry name" value="Phage_tail_collar_dom_sf"/>
</dbReference>
<gene>
    <name evidence="3" type="ORF">QU481_11935</name>
</gene>
<dbReference type="PANTHER" id="PTHR35191:SF1">
    <property type="entry name" value="PROPHAGE SIDE TAIL FIBER PROTEIN HOMOLOG STFQ-RELATED"/>
    <property type="match status" value="1"/>
</dbReference>
<sequence length="660" mass="68821">MSQTYYAILTAIGEAKLANATALGTTLKLTAMAVGDGGGSTPQPDRDQKKLVNEKRRAPLNSLYVDPLNPSQIVAEQIIPEDVGGWWIREGGLYDQDGNLCAVANFPDTYKPLLASGSGRVQTIRIVLVVSNTAAVELKIDPSVVLATRDELKRVISAHLEATDPHPQYTTEQESHTIAVEELGKLGIGGVLDLRGNALPKKPRDMPMGVRVGLVDCGELGVGGGKGTYGVMYITREWVDVSGVSTFQRQLWVNGKLYVQIGLDFDTWGEWRRVDGADWSDVRDKPTTLDGYGITDAATLKSPTFTDKPTAPTPDVGDNSKRLVNTEYVARETVRNFALGETGGAPTWVRLGRWSGTSQVGRKLYLKLITGAGYNALNDQSAICEVHFQTANGINGQTGSSGDFYGSGWGWVKGASALGHIFVVQIDRDTFDFYVQFLVVPGPSTYQISIAGGKWGHDGAADSPSGNYIDLPVSRIATVEAVGAKPGTLTVTFADTPPAGTLVCNGAAVSRATYANLFAAIGTKYGAGNGLTTFNLPNIPDGYALLAGAASNVGKVVTGDVISHSHTASSGAGGSHTHSAWTGTDGAHQHYSGAATWVGNGGNASGGAGVATGGGTWDGAHAHGVGVGAVGDHSHTVTVNAAGGSANLAAGIKLLPCIVF</sequence>